<reference evidence="3" key="1">
    <citation type="journal article" date="2019" name="Int. J. Syst. Evol. Microbiol.">
        <title>The Global Catalogue of Microorganisms (GCM) 10K type strain sequencing project: providing services to taxonomists for standard genome sequencing and annotation.</title>
        <authorList>
            <consortium name="The Broad Institute Genomics Platform"/>
            <consortium name="The Broad Institute Genome Sequencing Center for Infectious Disease"/>
            <person name="Wu L."/>
            <person name="Ma J."/>
        </authorList>
    </citation>
    <scope>NUCLEOTIDE SEQUENCE [LARGE SCALE GENOMIC DNA]</scope>
    <source>
        <strain evidence="3">JCM 14046</strain>
    </source>
</reference>
<comment type="caution">
    <text evidence="2">The sequence shown here is derived from an EMBL/GenBank/DDBJ whole genome shotgun (WGS) entry which is preliminary data.</text>
</comment>
<dbReference type="RefSeq" id="WP_344008337.1">
    <property type="nucleotide sequence ID" value="NZ_BAAAMY010000007.1"/>
</dbReference>
<name>A0ABP5AZB8_9ACTN</name>
<dbReference type="Proteomes" id="UP001501612">
    <property type="component" value="Unassembled WGS sequence"/>
</dbReference>
<gene>
    <name evidence="2" type="ORF">GCM10009737_29520</name>
</gene>
<evidence type="ECO:0000313" key="2">
    <source>
        <dbReference type="EMBL" id="GAA1925809.1"/>
    </source>
</evidence>
<feature type="region of interest" description="Disordered" evidence="1">
    <location>
        <begin position="230"/>
        <end position="259"/>
    </location>
</feature>
<proteinExistence type="predicted"/>
<organism evidence="2 3">
    <name type="scientific">Nocardioides lentus</name>
    <dbReference type="NCBI Taxonomy" id="338077"/>
    <lineage>
        <taxon>Bacteria</taxon>
        <taxon>Bacillati</taxon>
        <taxon>Actinomycetota</taxon>
        <taxon>Actinomycetes</taxon>
        <taxon>Propionibacteriales</taxon>
        <taxon>Nocardioidaceae</taxon>
        <taxon>Nocardioides</taxon>
    </lineage>
</organism>
<evidence type="ECO:0000256" key="1">
    <source>
        <dbReference type="SAM" id="MobiDB-lite"/>
    </source>
</evidence>
<accession>A0ABP5AZB8</accession>
<evidence type="ECO:0000313" key="3">
    <source>
        <dbReference type="Proteomes" id="UP001501612"/>
    </source>
</evidence>
<keyword evidence="3" id="KW-1185">Reference proteome</keyword>
<evidence type="ECO:0008006" key="4">
    <source>
        <dbReference type="Google" id="ProtNLM"/>
    </source>
</evidence>
<protein>
    <recommendedName>
        <fullName evidence="4">DUF1542 domain-containing protein</fullName>
    </recommendedName>
</protein>
<dbReference type="EMBL" id="BAAAMY010000007">
    <property type="protein sequence ID" value="GAA1925809.1"/>
    <property type="molecule type" value="Genomic_DNA"/>
</dbReference>
<sequence>MGELLIVLLLVAVIGGVALVSSNRTKKAKELEAADAFAKVRVPIDEDVTRFGEELSDLHVETLTDTLDTPMRQDYQRALDSYEHAKQLLKDATTSEDLKQVTTALEDGRYAMACVLARRDGRDLPTRRPPCFFNPNHGPADRDINWAPPGGVERDVPVCAADADRVAAGAEPDVRKVRDGNRMVPYYEAGPAYGAYAQGYFGGFVLSGLLPMMFLSSMMMPGGGFDGSYGDGSGEGGGDGGGDYGDGGGDGGGGDFGGFEGGGSADMGGGFDFGGF</sequence>